<dbReference type="Proteomes" id="UP000625711">
    <property type="component" value="Unassembled WGS sequence"/>
</dbReference>
<dbReference type="EMBL" id="JAACXV010000004">
    <property type="protein sequence ID" value="KAF7287613.1"/>
    <property type="molecule type" value="Genomic_DNA"/>
</dbReference>
<comment type="caution">
    <text evidence="1">The sequence shown here is derived from an EMBL/GenBank/DDBJ whole genome shotgun (WGS) entry which is preliminary data.</text>
</comment>
<accession>A0A834IXU9</accession>
<organism evidence="1 2">
    <name type="scientific">Rhynchophorus ferrugineus</name>
    <name type="common">Red palm weevil</name>
    <name type="synonym">Curculio ferrugineus</name>
    <dbReference type="NCBI Taxonomy" id="354439"/>
    <lineage>
        <taxon>Eukaryota</taxon>
        <taxon>Metazoa</taxon>
        <taxon>Ecdysozoa</taxon>
        <taxon>Arthropoda</taxon>
        <taxon>Hexapoda</taxon>
        <taxon>Insecta</taxon>
        <taxon>Pterygota</taxon>
        <taxon>Neoptera</taxon>
        <taxon>Endopterygota</taxon>
        <taxon>Coleoptera</taxon>
        <taxon>Polyphaga</taxon>
        <taxon>Cucujiformia</taxon>
        <taxon>Curculionidae</taxon>
        <taxon>Dryophthorinae</taxon>
        <taxon>Rhynchophorus</taxon>
    </lineage>
</organism>
<reference evidence="1" key="1">
    <citation type="submission" date="2020-08" db="EMBL/GenBank/DDBJ databases">
        <title>Genome sequencing and assembly of the red palm weevil Rhynchophorus ferrugineus.</title>
        <authorList>
            <person name="Dias G.B."/>
            <person name="Bergman C.M."/>
            <person name="Manee M."/>
        </authorList>
    </citation>
    <scope>NUCLEOTIDE SEQUENCE</scope>
    <source>
        <strain evidence="1">AA-2017</strain>
        <tissue evidence="1">Whole larva</tissue>
    </source>
</reference>
<gene>
    <name evidence="1" type="ORF">GWI33_005965</name>
</gene>
<proteinExistence type="predicted"/>
<name>A0A834IXU9_RHYFE</name>
<protein>
    <submittedName>
        <fullName evidence="1">Uncharacterized protein</fullName>
    </submittedName>
</protein>
<evidence type="ECO:0000313" key="2">
    <source>
        <dbReference type="Proteomes" id="UP000625711"/>
    </source>
</evidence>
<dbReference type="AlphaFoldDB" id="A0A834IXU9"/>
<evidence type="ECO:0000313" key="1">
    <source>
        <dbReference type="EMBL" id="KAF7287613.1"/>
    </source>
</evidence>
<sequence length="125" mass="14423">MTQFVKYDELNLDGRRISYENNGMFQVQAKSSQNQPICLIRETSHAKDKRLAIIEKKNYDNPHLLAFEMFPPPSCCFLPLFREEKFLLAAARDLTGLTDFEVVRGRVRNIDTRGFSLTSIICGDF</sequence>
<keyword evidence="2" id="KW-1185">Reference proteome</keyword>